<proteinExistence type="inferred from homology"/>
<dbReference type="InterPro" id="IPR000659">
    <property type="entry name" value="Pyridox_Oxase"/>
</dbReference>
<dbReference type="PANTHER" id="PTHR10851:SF0">
    <property type="entry name" value="PYRIDOXINE-5'-PHOSPHATE OXIDASE"/>
    <property type="match status" value="1"/>
</dbReference>
<evidence type="ECO:0000259" key="6">
    <source>
        <dbReference type="Pfam" id="PF01243"/>
    </source>
</evidence>
<accession>A0A4S8F010</accession>
<protein>
    <submittedName>
        <fullName evidence="8">Pyridoxamine 5'-phosphate oxidase</fullName>
        <ecNumber evidence="8">1.4.3.5</ecNumber>
    </submittedName>
</protein>
<dbReference type="SUPFAM" id="SSF50475">
    <property type="entry name" value="FMN-binding split barrel"/>
    <property type="match status" value="1"/>
</dbReference>
<keyword evidence="4 8" id="KW-0560">Oxidoreductase</keyword>
<evidence type="ECO:0000256" key="2">
    <source>
        <dbReference type="ARBA" id="ARBA00022630"/>
    </source>
</evidence>
<feature type="binding site" evidence="5">
    <location>
        <position position="63"/>
    </location>
    <ligand>
        <name>FMN</name>
        <dbReference type="ChEBI" id="CHEBI:58210"/>
    </ligand>
</feature>
<keyword evidence="3 5" id="KW-0288">FMN</keyword>
<evidence type="ECO:0000256" key="5">
    <source>
        <dbReference type="PIRSR" id="PIRSR000190-2"/>
    </source>
</evidence>
<feature type="binding site" evidence="5">
    <location>
        <begin position="41"/>
        <end position="46"/>
    </location>
    <ligand>
        <name>FMN</name>
        <dbReference type="ChEBI" id="CHEBI:58210"/>
    </ligand>
</feature>
<dbReference type="EMBL" id="STFG01000011">
    <property type="protein sequence ID" value="THU00209.1"/>
    <property type="molecule type" value="Genomic_DNA"/>
</dbReference>
<dbReference type="Pfam" id="PF10590">
    <property type="entry name" value="PNP_phzG_C"/>
    <property type="match status" value="1"/>
</dbReference>
<dbReference type="Proteomes" id="UP000308917">
    <property type="component" value="Unassembled WGS sequence"/>
</dbReference>
<feature type="domain" description="Pyridoxamine 5'-phosphate oxidase N-terminal" evidence="6">
    <location>
        <begin position="14"/>
        <end position="126"/>
    </location>
</feature>
<comment type="similarity">
    <text evidence="1">Belongs to the pyridoxamine 5'-phosphate oxidase family.</text>
</comment>
<reference evidence="8 9" key="1">
    <citation type="journal article" date="2015" name="Antonie Van Leeuwenhoek">
        <title>Lampropedia puyangensis sp. nov., isolated from symptomatic bark of Populus ? euramericana canker and emended description of Lampropedia hyalina (Ehrenberg 1832) Lee et al. 2004.</title>
        <authorList>
            <person name="Li Y."/>
            <person name="Wang T."/>
            <person name="Piao C.G."/>
            <person name="Wang L.F."/>
            <person name="Tian G.Z."/>
            <person name="Zhu T.H."/>
            <person name="Guo M.W."/>
        </authorList>
    </citation>
    <scope>NUCLEOTIDE SEQUENCE [LARGE SCALE GENOMIC DNA]</scope>
    <source>
        <strain evidence="8 9">2-bin</strain>
    </source>
</reference>
<dbReference type="NCBIfam" id="NF004231">
    <property type="entry name" value="PRK05679.1"/>
    <property type="match status" value="1"/>
</dbReference>
<feature type="binding site" evidence="5">
    <location>
        <begin position="120"/>
        <end position="121"/>
    </location>
    <ligand>
        <name>FMN</name>
        <dbReference type="ChEBI" id="CHEBI:58210"/>
    </ligand>
</feature>
<dbReference type="InterPro" id="IPR019576">
    <property type="entry name" value="Pyridoxamine_oxidase_dimer_C"/>
</dbReference>
<dbReference type="PANTHER" id="PTHR10851">
    <property type="entry name" value="PYRIDOXINE-5-PHOSPHATE OXIDASE"/>
    <property type="match status" value="1"/>
</dbReference>
<feature type="domain" description="Pyridoxine 5'-phosphate oxidase dimerisation C-terminal" evidence="7">
    <location>
        <begin position="152"/>
        <end position="192"/>
    </location>
</feature>
<organism evidence="8 9">
    <name type="scientific">Lampropedia puyangensis</name>
    <dbReference type="NCBI Taxonomy" id="1330072"/>
    <lineage>
        <taxon>Bacteria</taxon>
        <taxon>Pseudomonadati</taxon>
        <taxon>Pseudomonadota</taxon>
        <taxon>Betaproteobacteria</taxon>
        <taxon>Burkholderiales</taxon>
        <taxon>Comamonadaceae</taxon>
        <taxon>Lampropedia</taxon>
    </lineage>
</organism>
<evidence type="ECO:0000256" key="4">
    <source>
        <dbReference type="ARBA" id="ARBA00023002"/>
    </source>
</evidence>
<dbReference type="AlphaFoldDB" id="A0A4S8F010"/>
<dbReference type="RefSeq" id="WP_136573733.1">
    <property type="nucleotide sequence ID" value="NZ_STFG01000011.1"/>
</dbReference>
<dbReference type="GO" id="GO:0008615">
    <property type="term" value="P:pyridoxine biosynthetic process"/>
    <property type="evidence" value="ECO:0007669"/>
    <property type="project" value="InterPro"/>
</dbReference>
<dbReference type="Pfam" id="PF01243">
    <property type="entry name" value="PNPOx_N"/>
    <property type="match status" value="1"/>
</dbReference>
<evidence type="ECO:0000256" key="1">
    <source>
        <dbReference type="ARBA" id="ARBA00007301"/>
    </source>
</evidence>
<dbReference type="OrthoDB" id="9780392at2"/>
<dbReference type="GO" id="GO:0004733">
    <property type="term" value="F:pyridoxamine phosphate oxidase activity"/>
    <property type="evidence" value="ECO:0007669"/>
    <property type="project" value="UniProtKB-EC"/>
</dbReference>
<evidence type="ECO:0000256" key="3">
    <source>
        <dbReference type="ARBA" id="ARBA00022643"/>
    </source>
</evidence>
<name>A0A4S8F010_9BURK</name>
<dbReference type="InterPro" id="IPR011576">
    <property type="entry name" value="Pyridox_Oxase_N"/>
</dbReference>
<dbReference type="InterPro" id="IPR012349">
    <property type="entry name" value="Split_barrel_FMN-bd"/>
</dbReference>
<dbReference type="EC" id="1.4.3.5" evidence="8"/>
<feature type="binding site" evidence="5">
    <location>
        <position position="175"/>
    </location>
    <ligand>
        <name>FMN</name>
        <dbReference type="ChEBI" id="CHEBI:58210"/>
    </ligand>
</feature>
<feature type="binding site" evidence="5">
    <location>
        <position position="85"/>
    </location>
    <ligand>
        <name>FMN</name>
        <dbReference type="ChEBI" id="CHEBI:58210"/>
    </ligand>
</feature>
<gene>
    <name evidence="8" type="primary">pdxH</name>
    <name evidence="8" type="ORF">E9531_10570</name>
</gene>
<dbReference type="Gene3D" id="2.30.110.10">
    <property type="entry name" value="Electron Transport, Fmn-binding Protein, Chain A"/>
    <property type="match status" value="1"/>
</dbReference>
<dbReference type="PIRSF" id="PIRSF000190">
    <property type="entry name" value="Pyd_amn-ph_oxd"/>
    <property type="match status" value="1"/>
</dbReference>
<keyword evidence="2" id="KW-0285">Flavoprotein</keyword>
<keyword evidence="9" id="KW-1185">Reference proteome</keyword>
<sequence length="192" mass="21619">MHDPINLFNTIWLDAKCRGTSKHRNAVCVSTIDEDGYPNSRFVDLKEANAAGFVFCSPLDSGKALDICRNPKTGITLWWEHIATQVRIKGLASPISDQEAKAHWVGRLRDAQIATATFQQSRPLASLETLSEQYARAVAASDGKSIPRPDNWGGFRLCAEYIEFLEFKENRLHARTAYSRVGTVWEQHFLQP</sequence>
<dbReference type="GO" id="GO:0010181">
    <property type="term" value="F:FMN binding"/>
    <property type="evidence" value="ECO:0007669"/>
    <property type="project" value="InterPro"/>
</dbReference>
<comment type="cofactor">
    <cofactor evidence="5">
        <name>FMN</name>
        <dbReference type="ChEBI" id="CHEBI:58210"/>
    </cofactor>
    <text evidence="5">Binds 1 FMN per subunit.</text>
</comment>
<comment type="caution">
    <text evidence="8">The sequence shown here is derived from an EMBL/GenBank/DDBJ whole genome shotgun (WGS) entry which is preliminary data.</text>
</comment>
<evidence type="ECO:0000313" key="9">
    <source>
        <dbReference type="Proteomes" id="UP000308917"/>
    </source>
</evidence>
<evidence type="ECO:0000259" key="7">
    <source>
        <dbReference type="Pfam" id="PF10590"/>
    </source>
</evidence>
<evidence type="ECO:0000313" key="8">
    <source>
        <dbReference type="EMBL" id="THU00209.1"/>
    </source>
</evidence>